<dbReference type="PANTHER" id="PTHR22642">
    <property type="entry name" value="IMIDAZOLONEPROPIONASE"/>
    <property type="match status" value="1"/>
</dbReference>
<protein>
    <submittedName>
        <fullName evidence="2">Amidohydrolase family protein</fullName>
    </submittedName>
</protein>
<organism evidence="2 3">
    <name type="scientific">Lacisediminihabitans changchengi</name>
    <dbReference type="NCBI Taxonomy" id="2787634"/>
    <lineage>
        <taxon>Bacteria</taxon>
        <taxon>Bacillati</taxon>
        <taxon>Actinomycetota</taxon>
        <taxon>Actinomycetes</taxon>
        <taxon>Micrococcales</taxon>
        <taxon>Microbacteriaceae</taxon>
        <taxon>Lacisediminihabitans</taxon>
    </lineage>
</organism>
<dbReference type="AlphaFoldDB" id="A0A934SPW7"/>
<dbReference type="PANTHER" id="PTHR22642:SF2">
    <property type="entry name" value="PROTEIN LONG AFTER FAR-RED 3"/>
    <property type="match status" value="1"/>
</dbReference>
<feature type="domain" description="Amidohydrolase 3" evidence="1">
    <location>
        <begin position="39"/>
        <end position="477"/>
    </location>
</feature>
<accession>A0A934SPW7</accession>
<name>A0A934SPW7_9MICO</name>
<dbReference type="Gene3D" id="2.30.40.10">
    <property type="entry name" value="Urease, subunit C, domain 1"/>
    <property type="match status" value="1"/>
</dbReference>
<evidence type="ECO:0000313" key="2">
    <source>
        <dbReference type="EMBL" id="MBK4346019.1"/>
    </source>
</evidence>
<dbReference type="InterPro" id="IPR032466">
    <property type="entry name" value="Metal_Hydrolase"/>
</dbReference>
<comment type="caution">
    <text evidence="2">The sequence shown here is derived from an EMBL/GenBank/DDBJ whole genome shotgun (WGS) entry which is preliminary data.</text>
</comment>
<evidence type="ECO:0000313" key="3">
    <source>
        <dbReference type="Proteomes" id="UP000636458"/>
    </source>
</evidence>
<dbReference type="SUPFAM" id="SSF51338">
    <property type="entry name" value="Composite domain of metallo-dependent hydrolases"/>
    <property type="match status" value="1"/>
</dbReference>
<dbReference type="RefSeq" id="WP_200554391.1">
    <property type="nucleotide sequence ID" value="NZ_JAEPES010000001.1"/>
</dbReference>
<gene>
    <name evidence="2" type="ORF">IV501_00080</name>
</gene>
<dbReference type="Gene3D" id="3.20.20.140">
    <property type="entry name" value="Metal-dependent hydrolases"/>
    <property type="match status" value="1"/>
</dbReference>
<proteinExistence type="predicted"/>
<dbReference type="GO" id="GO:0016810">
    <property type="term" value="F:hydrolase activity, acting on carbon-nitrogen (but not peptide) bonds"/>
    <property type="evidence" value="ECO:0007669"/>
    <property type="project" value="InterPro"/>
</dbReference>
<dbReference type="Proteomes" id="UP000636458">
    <property type="component" value="Unassembled WGS sequence"/>
</dbReference>
<dbReference type="InterPro" id="IPR013108">
    <property type="entry name" value="Amidohydro_3"/>
</dbReference>
<dbReference type="Pfam" id="PF07969">
    <property type="entry name" value="Amidohydro_3"/>
    <property type="match status" value="1"/>
</dbReference>
<keyword evidence="3" id="KW-1185">Reference proteome</keyword>
<dbReference type="Gene3D" id="3.10.310.70">
    <property type="match status" value="1"/>
</dbReference>
<dbReference type="InterPro" id="IPR011059">
    <property type="entry name" value="Metal-dep_hydrolase_composite"/>
</dbReference>
<dbReference type="EMBL" id="JAEPES010000001">
    <property type="protein sequence ID" value="MBK4346019.1"/>
    <property type="molecule type" value="Genomic_DNA"/>
</dbReference>
<dbReference type="SUPFAM" id="SSF51556">
    <property type="entry name" value="Metallo-dependent hydrolases"/>
    <property type="match status" value="1"/>
</dbReference>
<sequence length="482" mass="51004">MSLTLRNARLVGTEGEPVDVVISDGAVASIGAGSPDESLDLDGRYLGPGLWDNHVHFSQWSLVRQRLDVSAAGSAAETVRLVADRLASGITDGTTLVGYGFRDGLWPDVPAKGLLDGLTGAIPVALVSGDLHCVWLNSAALERFGRAGHPTGILREQEAFEVNTAISTVADDVLDGWVADAATAAAARGIVGIVDLEMQLTIDDWPRRIAAGIDQLRVRCGVYSHDLETAIARGLQTGRPLEGAEGLATMGPFKIITDGSLNTRTAYCHAPYPGTHNHGELVYAPLALVALLERARDAGLVPAVHAIGDFANELALDAFQTAAVRGSIEHAQLVSTSDFARFAELGVVASVQPEHAMDDRDIADVYWAGRTDRAFALQGLARAGATLRLGSDAPVAPLDPWVTMAAAISRSRDGREPWHPEQIIAAEVAFAASTDGRARVEVGSIADLVVTERNPLTATDDELRSFPVTATMVAGRWTHTTL</sequence>
<evidence type="ECO:0000259" key="1">
    <source>
        <dbReference type="Pfam" id="PF07969"/>
    </source>
</evidence>
<reference evidence="2" key="1">
    <citation type="submission" date="2021-01" db="EMBL/GenBank/DDBJ databases">
        <title>Lacisediminihabitans sp. nov. strain G11-30, isolated from Antarctic Soil.</title>
        <authorList>
            <person name="Li J."/>
        </authorList>
    </citation>
    <scope>NUCLEOTIDE SEQUENCE</scope>
    <source>
        <strain evidence="2">G11-30</strain>
    </source>
</reference>